<reference evidence="14" key="1">
    <citation type="submission" date="2020-06" db="EMBL/GenBank/DDBJ databases">
        <title>Draft genome of Bugula neritina, a colonial animal packing powerful symbionts and potential medicines.</title>
        <authorList>
            <person name="Rayko M."/>
        </authorList>
    </citation>
    <scope>NUCLEOTIDE SEQUENCE [LARGE SCALE GENOMIC DNA]</scope>
    <source>
        <strain evidence="14">Kwan_BN1</strain>
    </source>
</reference>
<evidence type="ECO:0000256" key="6">
    <source>
        <dbReference type="ARBA" id="ARBA00022723"/>
    </source>
</evidence>
<evidence type="ECO:0000256" key="7">
    <source>
        <dbReference type="ARBA" id="ARBA00022741"/>
    </source>
</evidence>
<keyword evidence="8 12" id="KW-0418">Kinase</keyword>
<evidence type="ECO:0000313" key="15">
    <source>
        <dbReference type="Proteomes" id="UP000593567"/>
    </source>
</evidence>
<gene>
    <name evidence="14" type="ORF">EB796_005148</name>
</gene>
<dbReference type="EC" id="2.7.2.3" evidence="4 12"/>
<comment type="cofactor">
    <cofactor evidence="1">
        <name>Mg(2+)</name>
        <dbReference type="ChEBI" id="CHEBI:18420"/>
    </cofactor>
</comment>
<dbReference type="GO" id="GO:0043531">
    <property type="term" value="F:ADP binding"/>
    <property type="evidence" value="ECO:0007669"/>
    <property type="project" value="TreeGrafter"/>
</dbReference>
<evidence type="ECO:0000256" key="4">
    <source>
        <dbReference type="ARBA" id="ARBA00013061"/>
    </source>
</evidence>
<comment type="subunit">
    <text evidence="13">Monomer.</text>
</comment>
<accession>A0A7J7KE87</accession>
<dbReference type="PANTHER" id="PTHR11406:SF0">
    <property type="entry name" value="PHOSPHOGLYCERATE KINASE"/>
    <property type="match status" value="1"/>
</dbReference>
<dbReference type="InterPro" id="IPR036043">
    <property type="entry name" value="Phosphoglycerate_kinase_sf"/>
</dbReference>
<evidence type="ECO:0000256" key="1">
    <source>
        <dbReference type="ARBA" id="ARBA00001946"/>
    </source>
</evidence>
<proteinExistence type="inferred from homology"/>
<dbReference type="GO" id="GO:0005524">
    <property type="term" value="F:ATP binding"/>
    <property type="evidence" value="ECO:0007669"/>
    <property type="project" value="UniProtKB-KW"/>
</dbReference>
<evidence type="ECO:0000256" key="8">
    <source>
        <dbReference type="ARBA" id="ARBA00022777"/>
    </source>
</evidence>
<dbReference type="OrthoDB" id="275353at2759"/>
<evidence type="ECO:0000313" key="14">
    <source>
        <dbReference type="EMBL" id="KAF6036535.1"/>
    </source>
</evidence>
<evidence type="ECO:0000256" key="12">
    <source>
        <dbReference type="RuleBase" id="RU000532"/>
    </source>
</evidence>
<keyword evidence="11" id="KW-0324">Glycolysis</keyword>
<comment type="similarity">
    <text evidence="3 12">Belongs to the phosphoglycerate kinase family.</text>
</comment>
<keyword evidence="10" id="KW-0460">Magnesium</keyword>
<keyword evidence="5 12" id="KW-0808">Transferase</keyword>
<evidence type="ECO:0000256" key="2">
    <source>
        <dbReference type="ARBA" id="ARBA00004838"/>
    </source>
</evidence>
<dbReference type="Gene3D" id="3.40.50.1260">
    <property type="entry name" value="Phosphoglycerate kinase, N-terminal domain"/>
    <property type="match status" value="2"/>
</dbReference>
<dbReference type="InterPro" id="IPR001576">
    <property type="entry name" value="Phosphoglycerate_kinase"/>
</dbReference>
<keyword evidence="7" id="KW-0547">Nucleotide-binding</keyword>
<dbReference type="GO" id="GO:0006096">
    <property type="term" value="P:glycolytic process"/>
    <property type="evidence" value="ECO:0007669"/>
    <property type="project" value="UniProtKB-UniPathway"/>
</dbReference>
<dbReference type="GO" id="GO:0006094">
    <property type="term" value="P:gluconeogenesis"/>
    <property type="evidence" value="ECO:0007669"/>
    <property type="project" value="TreeGrafter"/>
</dbReference>
<dbReference type="PRINTS" id="PR00477">
    <property type="entry name" value="PHGLYCKINASE"/>
</dbReference>
<comment type="pathway">
    <text evidence="2 12">Carbohydrate degradation; glycolysis; pyruvate from D-glyceraldehyde 3-phosphate: step 2/5.</text>
</comment>
<dbReference type="SUPFAM" id="SSF53748">
    <property type="entry name" value="Phosphoglycerate kinase"/>
    <property type="match status" value="1"/>
</dbReference>
<dbReference type="GO" id="GO:0004618">
    <property type="term" value="F:phosphoglycerate kinase activity"/>
    <property type="evidence" value="ECO:0007669"/>
    <property type="project" value="UniProtKB-EC"/>
</dbReference>
<dbReference type="UniPathway" id="UPA00109">
    <property type="reaction ID" value="UER00185"/>
</dbReference>
<evidence type="ECO:0000256" key="3">
    <source>
        <dbReference type="ARBA" id="ARBA00008982"/>
    </source>
</evidence>
<evidence type="ECO:0000256" key="5">
    <source>
        <dbReference type="ARBA" id="ARBA00022679"/>
    </source>
</evidence>
<dbReference type="Proteomes" id="UP000593567">
    <property type="component" value="Unassembled WGS sequence"/>
</dbReference>
<dbReference type="GO" id="GO:0046872">
    <property type="term" value="F:metal ion binding"/>
    <property type="evidence" value="ECO:0007669"/>
    <property type="project" value="UniProtKB-KW"/>
</dbReference>
<keyword evidence="6" id="KW-0479">Metal-binding</keyword>
<evidence type="ECO:0000256" key="10">
    <source>
        <dbReference type="ARBA" id="ARBA00022842"/>
    </source>
</evidence>
<evidence type="ECO:0000256" key="11">
    <source>
        <dbReference type="ARBA" id="ARBA00023152"/>
    </source>
</evidence>
<name>A0A7J7KE87_BUGNE</name>
<keyword evidence="9" id="KW-0067">ATP-binding</keyword>
<evidence type="ECO:0000256" key="13">
    <source>
        <dbReference type="RuleBase" id="RU000696"/>
    </source>
</evidence>
<comment type="caution">
    <text evidence="14">The sequence shown here is derived from an EMBL/GenBank/DDBJ whole genome shotgun (WGS) entry which is preliminary data.</text>
</comment>
<dbReference type="AlphaFoldDB" id="A0A7J7KE87"/>
<sequence>MSSLNKLSVDGVELKDQRVLIRLFCRIVAAVPTIQHALDSGAKSVVLMSHLGRPDGKRQEKYSLKPVAAELEKLLSRKVNMLADCVGEEVQAACADPTPGSVILLENLRFHPEEEGSSKDDAGKKVKASPEAVAAFRDSLTRLGDVYVNDAFGTAHRAHR</sequence>
<evidence type="ECO:0000256" key="9">
    <source>
        <dbReference type="ARBA" id="ARBA00022840"/>
    </source>
</evidence>
<protein>
    <recommendedName>
        <fullName evidence="4 12">Phosphoglycerate kinase</fullName>
        <ecNumber evidence="4 12">2.7.2.3</ecNumber>
    </recommendedName>
</protein>
<organism evidence="14 15">
    <name type="scientific">Bugula neritina</name>
    <name type="common">Brown bryozoan</name>
    <name type="synonym">Sertularia neritina</name>
    <dbReference type="NCBI Taxonomy" id="10212"/>
    <lineage>
        <taxon>Eukaryota</taxon>
        <taxon>Metazoa</taxon>
        <taxon>Spiralia</taxon>
        <taxon>Lophotrochozoa</taxon>
        <taxon>Bryozoa</taxon>
        <taxon>Gymnolaemata</taxon>
        <taxon>Cheilostomatida</taxon>
        <taxon>Flustrina</taxon>
        <taxon>Buguloidea</taxon>
        <taxon>Bugulidae</taxon>
        <taxon>Bugula</taxon>
    </lineage>
</organism>
<dbReference type="PANTHER" id="PTHR11406">
    <property type="entry name" value="PHOSPHOGLYCERATE KINASE"/>
    <property type="match status" value="1"/>
</dbReference>
<dbReference type="GO" id="GO:0005829">
    <property type="term" value="C:cytosol"/>
    <property type="evidence" value="ECO:0007669"/>
    <property type="project" value="TreeGrafter"/>
</dbReference>
<dbReference type="InterPro" id="IPR015824">
    <property type="entry name" value="Phosphoglycerate_kinase_N"/>
</dbReference>
<dbReference type="Pfam" id="PF00162">
    <property type="entry name" value="PGK"/>
    <property type="match status" value="1"/>
</dbReference>
<dbReference type="EMBL" id="VXIV02000706">
    <property type="protein sequence ID" value="KAF6036535.1"/>
    <property type="molecule type" value="Genomic_DNA"/>
</dbReference>
<comment type="catalytic activity">
    <reaction evidence="12">
        <text>(2R)-3-phosphoglycerate + ATP = (2R)-3-phospho-glyceroyl phosphate + ADP</text>
        <dbReference type="Rhea" id="RHEA:14801"/>
        <dbReference type="ChEBI" id="CHEBI:30616"/>
        <dbReference type="ChEBI" id="CHEBI:57604"/>
        <dbReference type="ChEBI" id="CHEBI:58272"/>
        <dbReference type="ChEBI" id="CHEBI:456216"/>
        <dbReference type="EC" id="2.7.2.3"/>
    </reaction>
</comment>
<keyword evidence="15" id="KW-1185">Reference proteome</keyword>